<dbReference type="InterPro" id="IPR039859">
    <property type="entry name" value="PFA4/ZDH16/20/ERF2-like"/>
</dbReference>
<feature type="transmembrane region" description="Helical" evidence="7">
    <location>
        <begin position="190"/>
        <end position="212"/>
    </location>
</feature>
<dbReference type="PANTHER" id="PTHR12246">
    <property type="entry name" value="PALMITOYLTRANSFERASE ZDHHC16"/>
    <property type="match status" value="1"/>
</dbReference>
<evidence type="ECO:0000256" key="6">
    <source>
        <dbReference type="ARBA" id="ARBA00023315"/>
    </source>
</evidence>
<protein>
    <recommendedName>
        <fullName evidence="7">Palmitoyltransferase</fullName>
        <ecNumber evidence="7">2.3.1.225</ecNumber>
    </recommendedName>
</protein>
<sequence length="296" mass="34092">MSGNKTTTIVARFGLQSFVILLVIIPYLYILNYAIFPWMHDVTTFMSSVFHSILATALTCLVLISYILVSSTSPGDFNDTLSPSYYLLYPISSINSEEDKKFCTKCNQQKPERAHHCSSCKKCILRMDHHCLFIGNCVGLFNQKYFVLFLFYASLSIFYFFYLLVSRSLEVLLDSTPQQTEYNFLDISKLFLIGSLTISMVIIEISITSMLVNQLWLLGNNMTTIEHEGTKRKLYGRKVLPHQLQQYQDQLRRSDKGWIHNFSTVFGNPSLSWILPVPPHILKNGYQQRKGDIMEV</sequence>
<dbReference type="OMA" id="WENFKMI"/>
<comment type="domain">
    <text evidence="7">The DHHC domain is required for palmitoyltransferase activity.</text>
</comment>
<dbReference type="Proteomes" id="UP000007797">
    <property type="component" value="Unassembled WGS sequence"/>
</dbReference>
<dbReference type="GO" id="GO:0019706">
    <property type="term" value="F:protein-cysteine S-palmitoyltransferase activity"/>
    <property type="evidence" value="ECO:0007669"/>
    <property type="project" value="UniProtKB-EC"/>
</dbReference>
<comment type="similarity">
    <text evidence="7">Belongs to the DHHC palmitoyltransferase family.</text>
</comment>
<dbReference type="AlphaFoldDB" id="F4PQ17"/>
<dbReference type="InterPro" id="IPR001594">
    <property type="entry name" value="Palmitoyltrfase_DHHC"/>
</dbReference>
<dbReference type="OrthoDB" id="9909019at2759"/>
<evidence type="ECO:0000256" key="1">
    <source>
        <dbReference type="ARBA" id="ARBA00004141"/>
    </source>
</evidence>
<evidence type="ECO:0000256" key="7">
    <source>
        <dbReference type="RuleBase" id="RU079119"/>
    </source>
</evidence>
<dbReference type="RefSeq" id="XP_004360331.1">
    <property type="nucleotide sequence ID" value="XM_004360274.1"/>
</dbReference>
<proteinExistence type="inferred from homology"/>
<evidence type="ECO:0000256" key="4">
    <source>
        <dbReference type="ARBA" id="ARBA00022989"/>
    </source>
</evidence>
<keyword evidence="4 7" id="KW-1133">Transmembrane helix</keyword>
<comment type="catalytic activity">
    <reaction evidence="7">
        <text>L-cysteinyl-[protein] + hexadecanoyl-CoA = S-hexadecanoyl-L-cysteinyl-[protein] + CoA</text>
        <dbReference type="Rhea" id="RHEA:36683"/>
        <dbReference type="Rhea" id="RHEA-COMP:10131"/>
        <dbReference type="Rhea" id="RHEA-COMP:11032"/>
        <dbReference type="ChEBI" id="CHEBI:29950"/>
        <dbReference type="ChEBI" id="CHEBI:57287"/>
        <dbReference type="ChEBI" id="CHEBI:57379"/>
        <dbReference type="ChEBI" id="CHEBI:74151"/>
        <dbReference type="EC" id="2.3.1.225"/>
    </reaction>
</comment>
<organism evidence="9 10">
    <name type="scientific">Cavenderia fasciculata</name>
    <name type="common">Slime mold</name>
    <name type="synonym">Dictyostelium fasciculatum</name>
    <dbReference type="NCBI Taxonomy" id="261658"/>
    <lineage>
        <taxon>Eukaryota</taxon>
        <taxon>Amoebozoa</taxon>
        <taxon>Evosea</taxon>
        <taxon>Eumycetozoa</taxon>
        <taxon>Dictyostelia</taxon>
        <taxon>Acytosteliales</taxon>
        <taxon>Cavenderiaceae</taxon>
        <taxon>Cavenderia</taxon>
    </lineage>
</organism>
<evidence type="ECO:0000259" key="8">
    <source>
        <dbReference type="Pfam" id="PF01529"/>
    </source>
</evidence>
<dbReference type="Pfam" id="PF01529">
    <property type="entry name" value="DHHC"/>
    <property type="match status" value="1"/>
</dbReference>
<feature type="domain" description="Palmitoyltransferase DHHC" evidence="8">
    <location>
        <begin position="97"/>
        <end position="227"/>
    </location>
</feature>
<feature type="transmembrane region" description="Helical" evidence="7">
    <location>
        <begin position="145"/>
        <end position="165"/>
    </location>
</feature>
<evidence type="ECO:0000256" key="2">
    <source>
        <dbReference type="ARBA" id="ARBA00022679"/>
    </source>
</evidence>
<evidence type="ECO:0000313" key="9">
    <source>
        <dbReference type="EMBL" id="EGG22480.1"/>
    </source>
</evidence>
<dbReference type="EMBL" id="GL883009">
    <property type="protein sequence ID" value="EGG22480.1"/>
    <property type="molecule type" value="Genomic_DNA"/>
</dbReference>
<accession>F4PQ17</accession>
<feature type="transmembrane region" description="Helical" evidence="7">
    <location>
        <begin position="49"/>
        <end position="69"/>
    </location>
</feature>
<dbReference type="KEGG" id="dfa:DFA_04608"/>
<dbReference type="PROSITE" id="PS50216">
    <property type="entry name" value="DHHC"/>
    <property type="match status" value="1"/>
</dbReference>
<keyword evidence="2 7" id="KW-0808">Transferase</keyword>
<keyword evidence="5 7" id="KW-0472">Membrane</keyword>
<reference evidence="10" key="1">
    <citation type="journal article" date="2011" name="Genome Res.">
        <title>Phylogeny-wide analysis of social amoeba genomes highlights ancient origins for complex intercellular communication.</title>
        <authorList>
            <person name="Heidel A.J."/>
            <person name="Lawal H.M."/>
            <person name="Felder M."/>
            <person name="Schilde C."/>
            <person name="Helps N.R."/>
            <person name="Tunggal B."/>
            <person name="Rivero F."/>
            <person name="John U."/>
            <person name="Schleicher M."/>
            <person name="Eichinger L."/>
            <person name="Platzer M."/>
            <person name="Noegel A.A."/>
            <person name="Schaap P."/>
            <person name="Gloeckner G."/>
        </authorList>
    </citation>
    <scope>NUCLEOTIDE SEQUENCE [LARGE SCALE GENOMIC DNA]</scope>
    <source>
        <strain evidence="10">SH3</strain>
    </source>
</reference>
<comment type="subcellular location">
    <subcellularLocation>
        <location evidence="1">Membrane</location>
        <topology evidence="1">Multi-pass membrane protein</topology>
    </subcellularLocation>
</comment>
<evidence type="ECO:0000256" key="5">
    <source>
        <dbReference type="ARBA" id="ARBA00023136"/>
    </source>
</evidence>
<keyword evidence="3 7" id="KW-0812">Transmembrane</keyword>
<evidence type="ECO:0000256" key="3">
    <source>
        <dbReference type="ARBA" id="ARBA00022692"/>
    </source>
</evidence>
<evidence type="ECO:0000313" key="10">
    <source>
        <dbReference type="Proteomes" id="UP000007797"/>
    </source>
</evidence>
<gene>
    <name evidence="9" type="ORF">DFA_04608</name>
</gene>
<dbReference type="EC" id="2.3.1.225" evidence="7"/>
<name>F4PQ17_CACFS</name>
<dbReference type="GO" id="GO:0016020">
    <property type="term" value="C:membrane"/>
    <property type="evidence" value="ECO:0007669"/>
    <property type="project" value="UniProtKB-SubCell"/>
</dbReference>
<feature type="transmembrane region" description="Helical" evidence="7">
    <location>
        <begin position="9"/>
        <end position="29"/>
    </location>
</feature>
<keyword evidence="10" id="KW-1185">Reference proteome</keyword>
<keyword evidence="6 7" id="KW-0012">Acyltransferase</keyword>
<dbReference type="GeneID" id="14874558"/>